<feature type="non-terminal residue" evidence="2">
    <location>
        <position position="57"/>
    </location>
</feature>
<dbReference type="SUPFAM" id="SSF56112">
    <property type="entry name" value="Protein kinase-like (PK-like)"/>
    <property type="match status" value="1"/>
</dbReference>
<reference evidence="2" key="1">
    <citation type="submission" date="2021-06" db="EMBL/GenBank/DDBJ databases">
        <authorList>
            <person name="Kallberg Y."/>
            <person name="Tangrot J."/>
            <person name="Rosling A."/>
        </authorList>
    </citation>
    <scope>NUCLEOTIDE SEQUENCE</scope>
    <source>
        <strain evidence="2">IN212</strain>
    </source>
</reference>
<feature type="non-terminal residue" evidence="2">
    <location>
        <position position="1"/>
    </location>
</feature>
<proteinExistence type="predicted"/>
<dbReference type="Gene3D" id="1.10.510.10">
    <property type="entry name" value="Transferase(Phosphotransferase) domain 1"/>
    <property type="match status" value="1"/>
</dbReference>
<name>A0A9N9HQI3_9GLOM</name>
<dbReference type="GO" id="GO:0005524">
    <property type="term" value="F:ATP binding"/>
    <property type="evidence" value="ECO:0007669"/>
    <property type="project" value="InterPro"/>
</dbReference>
<dbReference type="GO" id="GO:0004672">
    <property type="term" value="F:protein kinase activity"/>
    <property type="evidence" value="ECO:0007669"/>
    <property type="project" value="InterPro"/>
</dbReference>
<dbReference type="InterPro" id="IPR011009">
    <property type="entry name" value="Kinase-like_dom_sf"/>
</dbReference>
<evidence type="ECO:0000313" key="3">
    <source>
        <dbReference type="Proteomes" id="UP000789396"/>
    </source>
</evidence>
<dbReference type="Proteomes" id="UP000789396">
    <property type="component" value="Unassembled WGS sequence"/>
</dbReference>
<dbReference type="InterPro" id="IPR000719">
    <property type="entry name" value="Prot_kinase_dom"/>
</dbReference>
<feature type="domain" description="Protein kinase" evidence="1">
    <location>
        <begin position="1"/>
        <end position="57"/>
    </location>
</feature>
<dbReference type="AlphaFoldDB" id="A0A9N9HQI3"/>
<accession>A0A9N9HQI3</accession>
<protein>
    <submittedName>
        <fullName evidence="2">7571_t:CDS:1</fullName>
    </submittedName>
</protein>
<evidence type="ECO:0000259" key="1">
    <source>
        <dbReference type="PROSITE" id="PS50011"/>
    </source>
</evidence>
<dbReference type="OrthoDB" id="2423292at2759"/>
<organism evidence="2 3">
    <name type="scientific">Racocetra fulgida</name>
    <dbReference type="NCBI Taxonomy" id="60492"/>
    <lineage>
        <taxon>Eukaryota</taxon>
        <taxon>Fungi</taxon>
        <taxon>Fungi incertae sedis</taxon>
        <taxon>Mucoromycota</taxon>
        <taxon>Glomeromycotina</taxon>
        <taxon>Glomeromycetes</taxon>
        <taxon>Diversisporales</taxon>
        <taxon>Gigasporaceae</taxon>
        <taxon>Racocetra</taxon>
    </lineage>
</organism>
<gene>
    <name evidence="2" type="ORF">RFULGI_LOCUS10400</name>
</gene>
<keyword evidence="3" id="KW-1185">Reference proteome</keyword>
<evidence type="ECO:0000313" key="2">
    <source>
        <dbReference type="EMBL" id="CAG8700824.1"/>
    </source>
</evidence>
<sequence length="57" mass="6540">LHSGNILVDHYYDIKIDFEISKPANLITDMKEIYGVIPYIASEIFIGEKYTIASDVY</sequence>
<dbReference type="EMBL" id="CAJVPZ010020511">
    <property type="protein sequence ID" value="CAG8700824.1"/>
    <property type="molecule type" value="Genomic_DNA"/>
</dbReference>
<dbReference type="PROSITE" id="PS50011">
    <property type="entry name" value="PROTEIN_KINASE_DOM"/>
    <property type="match status" value="1"/>
</dbReference>
<comment type="caution">
    <text evidence="2">The sequence shown here is derived from an EMBL/GenBank/DDBJ whole genome shotgun (WGS) entry which is preliminary data.</text>
</comment>